<dbReference type="SUPFAM" id="SSF56317">
    <property type="entry name" value="Carbon-nitrogen hydrolase"/>
    <property type="match status" value="1"/>
</dbReference>
<feature type="domain" description="N-acetyltransferase" evidence="3">
    <location>
        <begin position="8"/>
        <end position="167"/>
    </location>
</feature>
<dbReference type="PANTHER" id="PTHR23088:SF50">
    <property type="entry name" value="HYDROLASE YHCX"/>
    <property type="match status" value="1"/>
</dbReference>
<sequence>MSIEDLHLNLTNLSPDDYSDLKKLMDAVYDDIGGAWPQATISKLIQEFPDGQLVIKDGDSIVGVALTVLVDYDTFSNPHKYDDLIGHREIILNNPDGDALYGLDVLIDPTYRGYRLGRRLYEARKDLCRSMNLRAILAGGRIPNYYLHSEELSPTEYLDKVSRKEIYDPILSFQLANDFLVKRLLQKYLPEDERSEGYATLLEWNNILFEPAERVIESRKTLVRVGAVQWQMREFASVEQVLQQVEFYVDAIADYQSDFAVLPELFNTPLMALTDQSDQVKAIQFLAEFTERFKTEISRMAVSYNINIVAGSMVEIGDDGHLYNVAYLCHRDGSIERQAKLHITPQERRDWVVDGGDELQVFETDAGRVGILICYDVEFPELARLLADQDMDILFVPFWTDTKNSYLRVRHCAQARAIENECYVVVCGSVGNVPSIENLDIQYAQSAVFSPSDFSFPHDAVLSETTPNTEMVMFSDLDLTRLKVVRSEGSVTNLKDRRKDLFDLRWRDWSWKSS</sequence>
<proteinExistence type="inferred from homology"/>
<dbReference type="PROSITE" id="PS51186">
    <property type="entry name" value="GNAT"/>
    <property type="match status" value="1"/>
</dbReference>
<dbReference type="InterPro" id="IPR036526">
    <property type="entry name" value="C-N_Hydrolase_sf"/>
</dbReference>
<dbReference type="SUPFAM" id="SSF55729">
    <property type="entry name" value="Acyl-CoA N-acyltransferases (Nat)"/>
    <property type="match status" value="1"/>
</dbReference>
<gene>
    <name evidence="4" type="ORF">QC825_05785</name>
</gene>
<accession>A0ABU1GU69</accession>
<dbReference type="PANTHER" id="PTHR23088">
    <property type="entry name" value="NITRILASE-RELATED"/>
    <property type="match status" value="1"/>
</dbReference>
<dbReference type="Proteomes" id="UP001269375">
    <property type="component" value="Unassembled WGS sequence"/>
</dbReference>
<dbReference type="Gene3D" id="3.60.110.10">
    <property type="entry name" value="Carbon-nitrogen hydrolase"/>
    <property type="match status" value="1"/>
</dbReference>
<protein>
    <submittedName>
        <fullName evidence="4">Bifunctional GNAT family N-acetyltransferase/carbon-nitrogen hydrolase family protein</fullName>
    </submittedName>
</protein>
<evidence type="ECO:0000259" key="3">
    <source>
        <dbReference type="PROSITE" id="PS51186"/>
    </source>
</evidence>
<evidence type="ECO:0000256" key="1">
    <source>
        <dbReference type="ARBA" id="ARBA00010613"/>
    </source>
</evidence>
<dbReference type="PROSITE" id="PS01227">
    <property type="entry name" value="UPF0012"/>
    <property type="match status" value="1"/>
</dbReference>
<comment type="caution">
    <text evidence="4">The sequence shown here is derived from an EMBL/GenBank/DDBJ whole genome shotgun (WGS) entry which is preliminary data.</text>
</comment>
<dbReference type="EMBL" id="JARWAO010000002">
    <property type="protein sequence ID" value="MDR5895579.1"/>
    <property type="molecule type" value="Genomic_DNA"/>
</dbReference>
<dbReference type="RefSeq" id="WP_251591796.1">
    <property type="nucleotide sequence ID" value="NZ_JAMLJI010000001.1"/>
</dbReference>
<feature type="domain" description="CN hydrolase" evidence="2">
    <location>
        <begin position="223"/>
        <end position="479"/>
    </location>
</feature>
<dbReference type="InterPro" id="IPR016181">
    <property type="entry name" value="Acyl_CoA_acyltransferase"/>
</dbReference>
<dbReference type="CDD" id="cd04301">
    <property type="entry name" value="NAT_SF"/>
    <property type="match status" value="1"/>
</dbReference>
<evidence type="ECO:0000259" key="2">
    <source>
        <dbReference type="PROSITE" id="PS50263"/>
    </source>
</evidence>
<keyword evidence="5" id="KW-1185">Reference proteome</keyword>
<dbReference type="Pfam" id="PF00795">
    <property type="entry name" value="CN_hydrolase"/>
    <property type="match status" value="1"/>
</dbReference>
<evidence type="ECO:0000313" key="4">
    <source>
        <dbReference type="EMBL" id="MDR5895579.1"/>
    </source>
</evidence>
<comment type="similarity">
    <text evidence="1">Belongs to the carbon-nitrogen hydrolase superfamily. NIT1/NIT2 family.</text>
</comment>
<dbReference type="Pfam" id="PF00583">
    <property type="entry name" value="Acetyltransf_1"/>
    <property type="match status" value="1"/>
</dbReference>
<keyword evidence="4" id="KW-0378">Hydrolase</keyword>
<reference evidence="4 5" key="1">
    <citation type="submission" date="2023-04" db="EMBL/GenBank/DDBJ databases">
        <title>A long-awaited taxogenomic arrangement of the family Halomonadaceae.</title>
        <authorList>
            <person name="De La Haba R."/>
            <person name="Chuvochina M."/>
            <person name="Wittouck S."/>
            <person name="Arahal D.R."/>
            <person name="Sanchez-Porro C."/>
            <person name="Hugenholtz P."/>
            <person name="Ventosa A."/>
        </authorList>
    </citation>
    <scope>NUCLEOTIDE SEQUENCE [LARGE SCALE GENOMIC DNA]</scope>
    <source>
        <strain evidence="4 5">DSM 22428</strain>
    </source>
</reference>
<dbReference type="CDD" id="cd07574">
    <property type="entry name" value="nitrilase_Rim1_like"/>
    <property type="match status" value="1"/>
</dbReference>
<dbReference type="GO" id="GO:0016787">
    <property type="term" value="F:hydrolase activity"/>
    <property type="evidence" value="ECO:0007669"/>
    <property type="project" value="UniProtKB-KW"/>
</dbReference>
<evidence type="ECO:0000313" key="5">
    <source>
        <dbReference type="Proteomes" id="UP001269375"/>
    </source>
</evidence>
<organism evidence="4 5">
    <name type="scientific">Larsenimonas suaedae</name>
    <dbReference type="NCBI Taxonomy" id="1851019"/>
    <lineage>
        <taxon>Bacteria</taxon>
        <taxon>Pseudomonadati</taxon>
        <taxon>Pseudomonadota</taxon>
        <taxon>Gammaproteobacteria</taxon>
        <taxon>Oceanospirillales</taxon>
        <taxon>Halomonadaceae</taxon>
        <taxon>Larsenimonas</taxon>
    </lineage>
</organism>
<dbReference type="InterPro" id="IPR003010">
    <property type="entry name" value="C-N_Hydrolase"/>
</dbReference>
<dbReference type="PROSITE" id="PS50263">
    <property type="entry name" value="CN_HYDROLASE"/>
    <property type="match status" value="1"/>
</dbReference>
<name>A0ABU1GU69_9GAMM</name>
<dbReference type="InterPro" id="IPR000182">
    <property type="entry name" value="GNAT_dom"/>
</dbReference>
<dbReference type="InterPro" id="IPR001110">
    <property type="entry name" value="UPF0012_CS"/>
</dbReference>
<dbReference type="Gene3D" id="3.40.630.30">
    <property type="match status" value="1"/>
</dbReference>